<comment type="caution">
    <text evidence="1">The sequence shown here is derived from an EMBL/GenBank/DDBJ whole genome shotgun (WGS) entry which is preliminary data.</text>
</comment>
<evidence type="ECO:0000313" key="1">
    <source>
        <dbReference type="EMBL" id="KAI5671005.1"/>
    </source>
</evidence>
<dbReference type="Proteomes" id="UP001060085">
    <property type="component" value="Linkage Group LG03"/>
</dbReference>
<accession>A0ACC0BEF1</accession>
<evidence type="ECO:0000313" key="2">
    <source>
        <dbReference type="Proteomes" id="UP001060085"/>
    </source>
</evidence>
<keyword evidence="2" id="KW-1185">Reference proteome</keyword>
<protein>
    <submittedName>
        <fullName evidence="1">Uncharacterized protein</fullName>
    </submittedName>
</protein>
<name>A0ACC0BEF1_CATRO</name>
<organism evidence="1 2">
    <name type="scientific">Catharanthus roseus</name>
    <name type="common">Madagascar periwinkle</name>
    <name type="synonym">Vinca rosea</name>
    <dbReference type="NCBI Taxonomy" id="4058"/>
    <lineage>
        <taxon>Eukaryota</taxon>
        <taxon>Viridiplantae</taxon>
        <taxon>Streptophyta</taxon>
        <taxon>Embryophyta</taxon>
        <taxon>Tracheophyta</taxon>
        <taxon>Spermatophyta</taxon>
        <taxon>Magnoliopsida</taxon>
        <taxon>eudicotyledons</taxon>
        <taxon>Gunneridae</taxon>
        <taxon>Pentapetalae</taxon>
        <taxon>asterids</taxon>
        <taxon>lamiids</taxon>
        <taxon>Gentianales</taxon>
        <taxon>Apocynaceae</taxon>
        <taxon>Rauvolfioideae</taxon>
        <taxon>Vinceae</taxon>
        <taxon>Catharanthinae</taxon>
        <taxon>Catharanthus</taxon>
    </lineage>
</organism>
<dbReference type="EMBL" id="CM044703">
    <property type="protein sequence ID" value="KAI5671005.1"/>
    <property type="molecule type" value="Genomic_DNA"/>
</dbReference>
<proteinExistence type="predicted"/>
<reference evidence="2" key="1">
    <citation type="journal article" date="2023" name="Nat. Plants">
        <title>Single-cell RNA sequencing provides a high-resolution roadmap for understanding the multicellular compartmentation of specialized metabolism.</title>
        <authorList>
            <person name="Sun S."/>
            <person name="Shen X."/>
            <person name="Li Y."/>
            <person name="Li Y."/>
            <person name="Wang S."/>
            <person name="Li R."/>
            <person name="Zhang H."/>
            <person name="Shen G."/>
            <person name="Guo B."/>
            <person name="Wei J."/>
            <person name="Xu J."/>
            <person name="St-Pierre B."/>
            <person name="Chen S."/>
            <person name="Sun C."/>
        </authorList>
    </citation>
    <scope>NUCLEOTIDE SEQUENCE [LARGE SCALE GENOMIC DNA]</scope>
</reference>
<gene>
    <name evidence="1" type="ORF">M9H77_11369</name>
</gene>
<sequence>MGVEVNSAEQALTETTTAVDKIEDFLEAARYDDIDDLISLASSGISLDSKDSQGRTALHMASANGHLDIVQYLIQHGVDVNVSNVEQNTPLHWACLNEHIEVVKCLILAGANVSVLNSQQRTPVDEAVSNGKMNVLDAINEAVAQNELGGATISESVAELMSSES</sequence>